<protein>
    <submittedName>
        <fullName evidence="1">Uncharacterized protein</fullName>
    </submittedName>
</protein>
<accession>A0ABN9PM45</accession>
<evidence type="ECO:0000313" key="2">
    <source>
        <dbReference type="Proteomes" id="UP001189429"/>
    </source>
</evidence>
<gene>
    <name evidence="1" type="ORF">PCOR1329_LOCUS4203</name>
</gene>
<comment type="caution">
    <text evidence="1">The sequence shown here is derived from an EMBL/GenBank/DDBJ whole genome shotgun (WGS) entry which is preliminary data.</text>
</comment>
<organism evidence="1 2">
    <name type="scientific">Prorocentrum cordatum</name>
    <dbReference type="NCBI Taxonomy" id="2364126"/>
    <lineage>
        <taxon>Eukaryota</taxon>
        <taxon>Sar</taxon>
        <taxon>Alveolata</taxon>
        <taxon>Dinophyceae</taxon>
        <taxon>Prorocentrales</taxon>
        <taxon>Prorocentraceae</taxon>
        <taxon>Prorocentrum</taxon>
    </lineage>
</organism>
<name>A0ABN9PM45_9DINO</name>
<dbReference type="Gene3D" id="2.60.120.330">
    <property type="entry name" value="B-lactam Antibiotic, Isopenicillin N Synthase, Chain"/>
    <property type="match status" value="1"/>
</dbReference>
<proteinExistence type="predicted"/>
<dbReference type="InterPro" id="IPR027443">
    <property type="entry name" value="IPNS-like_sf"/>
</dbReference>
<evidence type="ECO:0000313" key="1">
    <source>
        <dbReference type="EMBL" id="CAK0794114.1"/>
    </source>
</evidence>
<dbReference type="Proteomes" id="UP001189429">
    <property type="component" value="Unassembled WGS sequence"/>
</dbReference>
<reference evidence="1" key="1">
    <citation type="submission" date="2023-10" db="EMBL/GenBank/DDBJ databases">
        <authorList>
            <person name="Chen Y."/>
            <person name="Shah S."/>
            <person name="Dougan E. K."/>
            <person name="Thang M."/>
            <person name="Chan C."/>
        </authorList>
    </citation>
    <scope>NUCLEOTIDE SEQUENCE [LARGE SCALE GENOMIC DNA]</scope>
</reference>
<dbReference type="EMBL" id="CAUYUJ010001091">
    <property type="protein sequence ID" value="CAK0794114.1"/>
    <property type="molecule type" value="Genomic_DNA"/>
</dbReference>
<sequence>MRASYEGEGEAAAGSCAADGSRAACGGGAPGALRPGNFHGVKGHAHYVSAISELHPSLPPDTVQSLVASEWYHPGLTARAVWCTQDCGAEFRLARQLDDRQEDIRREVESFWSHPDALAELKGVGSHTTQFDRLIAGNGTWVDVRLWRGRAFNRHLCEKHFRTICGIVEASPEVWSNPWSHVLLTC</sequence>
<keyword evidence="2" id="KW-1185">Reference proteome</keyword>